<dbReference type="PANTHER" id="PTHR12677">
    <property type="entry name" value="GOLGI APPARATUS MEMBRANE PROTEIN TVP38-RELATED"/>
    <property type="match status" value="1"/>
</dbReference>
<dbReference type="EMBL" id="BKZQ01000029">
    <property type="protein sequence ID" value="GER70857.1"/>
    <property type="molecule type" value="Genomic_DNA"/>
</dbReference>
<proteinExistence type="inferred from homology"/>
<dbReference type="PANTHER" id="PTHR12677:SF55">
    <property type="entry name" value="UNDECAPRENYL PHOSPHATE TRANSPORTER SAOUHSC_00901-RELATED"/>
    <property type="match status" value="1"/>
</dbReference>
<gene>
    <name evidence="8" type="primary">yhjE</name>
    <name evidence="8" type="ORF">BpJC7_21600</name>
</gene>
<keyword evidence="5 6" id="KW-0472">Membrane</keyword>
<comment type="caution">
    <text evidence="8">The sequence shown here is derived from an EMBL/GenBank/DDBJ whole genome shotgun (WGS) entry which is preliminary data.</text>
</comment>
<dbReference type="Proteomes" id="UP000391919">
    <property type="component" value="Unassembled WGS sequence"/>
</dbReference>
<evidence type="ECO:0000256" key="2">
    <source>
        <dbReference type="ARBA" id="ARBA00022475"/>
    </source>
</evidence>
<sequence>MNLELLKDWLTMENFMQLMTQYRSFGPILGTGLLVLEAFLPFLPMVLIVMANANAFGLWLGFLLSWFGACTGAFLVFLSVRKYGQSRFLAFLKTHRHVKKLMDWLDRHGFAPLFVLLCFPFTPSAVVNIVAGLSAIRWFQYLLAVFAGKMITIFIISFIGHDIASLLKQPLRTGIVLLAIAVLWFVGKRVEARLSRKIKMEQNQS</sequence>
<comment type="similarity">
    <text evidence="6">Belongs to the TVP38/TMEM64 family.</text>
</comment>
<feature type="transmembrane region" description="Helical" evidence="6">
    <location>
        <begin position="110"/>
        <end position="131"/>
    </location>
</feature>
<evidence type="ECO:0000259" key="7">
    <source>
        <dbReference type="Pfam" id="PF09335"/>
    </source>
</evidence>
<evidence type="ECO:0000256" key="4">
    <source>
        <dbReference type="ARBA" id="ARBA00022989"/>
    </source>
</evidence>
<dbReference type="Pfam" id="PF09335">
    <property type="entry name" value="VTT_dom"/>
    <property type="match status" value="1"/>
</dbReference>
<feature type="transmembrane region" description="Helical" evidence="6">
    <location>
        <begin position="56"/>
        <end position="80"/>
    </location>
</feature>
<feature type="domain" description="VTT" evidence="7">
    <location>
        <begin position="44"/>
        <end position="161"/>
    </location>
</feature>
<keyword evidence="3 6" id="KW-0812">Transmembrane</keyword>
<evidence type="ECO:0000313" key="8">
    <source>
        <dbReference type="EMBL" id="GER70857.1"/>
    </source>
</evidence>
<feature type="transmembrane region" description="Helical" evidence="6">
    <location>
        <begin position="171"/>
        <end position="187"/>
    </location>
</feature>
<dbReference type="RefSeq" id="WP_151679771.1">
    <property type="nucleotide sequence ID" value="NZ_BKZP01000002.1"/>
</dbReference>
<dbReference type="InterPro" id="IPR032816">
    <property type="entry name" value="VTT_dom"/>
</dbReference>
<protein>
    <recommendedName>
        <fullName evidence="6">TVP38/TMEM64 family membrane protein</fullName>
    </recommendedName>
</protein>
<reference evidence="8 9" key="1">
    <citation type="submission" date="2019-09" db="EMBL/GenBank/DDBJ databases">
        <title>Draft genome sequence of Bacillus sp. JC-7.</title>
        <authorList>
            <person name="Tanaka N."/>
            <person name="Shiwa Y."/>
            <person name="Fujita N."/>
            <person name="Tanasupawat S."/>
        </authorList>
    </citation>
    <scope>NUCLEOTIDE SEQUENCE [LARGE SCALE GENOMIC DNA]</scope>
    <source>
        <strain evidence="8 9">JC-7</strain>
    </source>
</reference>
<evidence type="ECO:0000256" key="6">
    <source>
        <dbReference type="RuleBase" id="RU366058"/>
    </source>
</evidence>
<accession>A0A5J4JKI0</accession>
<feature type="transmembrane region" description="Helical" evidence="6">
    <location>
        <begin position="138"/>
        <end position="159"/>
    </location>
</feature>
<dbReference type="AlphaFoldDB" id="A0A5J4JKI0"/>
<evidence type="ECO:0000256" key="5">
    <source>
        <dbReference type="ARBA" id="ARBA00023136"/>
    </source>
</evidence>
<dbReference type="GO" id="GO:0005886">
    <property type="term" value="C:plasma membrane"/>
    <property type="evidence" value="ECO:0007669"/>
    <property type="project" value="UniProtKB-SubCell"/>
</dbReference>
<evidence type="ECO:0000256" key="1">
    <source>
        <dbReference type="ARBA" id="ARBA00004651"/>
    </source>
</evidence>
<organism evidence="8 9">
    <name type="scientific">Weizmannia acidilactici</name>
    <dbReference type="NCBI Taxonomy" id="2607726"/>
    <lineage>
        <taxon>Bacteria</taxon>
        <taxon>Bacillati</taxon>
        <taxon>Bacillota</taxon>
        <taxon>Bacilli</taxon>
        <taxon>Bacillales</taxon>
        <taxon>Bacillaceae</taxon>
        <taxon>Heyndrickxia</taxon>
    </lineage>
</organism>
<keyword evidence="4 6" id="KW-1133">Transmembrane helix</keyword>
<keyword evidence="9" id="KW-1185">Reference proteome</keyword>
<dbReference type="InterPro" id="IPR015414">
    <property type="entry name" value="TMEM64"/>
</dbReference>
<evidence type="ECO:0000313" key="9">
    <source>
        <dbReference type="Proteomes" id="UP000391919"/>
    </source>
</evidence>
<comment type="subcellular location">
    <subcellularLocation>
        <location evidence="1 6">Cell membrane</location>
        <topology evidence="1 6">Multi-pass membrane protein</topology>
    </subcellularLocation>
</comment>
<name>A0A5J4JKI0_9BACI</name>
<feature type="transmembrane region" description="Helical" evidence="6">
    <location>
        <begin position="25"/>
        <end position="49"/>
    </location>
</feature>
<evidence type="ECO:0000256" key="3">
    <source>
        <dbReference type="ARBA" id="ARBA00022692"/>
    </source>
</evidence>
<keyword evidence="2 6" id="KW-1003">Cell membrane</keyword>